<keyword evidence="1" id="KW-0813">Transport</keyword>
<dbReference type="AlphaFoldDB" id="H1YAM9"/>
<evidence type="ECO:0000256" key="1">
    <source>
        <dbReference type="ARBA" id="ARBA00022448"/>
    </source>
</evidence>
<dbReference type="Proteomes" id="UP000002774">
    <property type="component" value="Chromosome"/>
</dbReference>
<dbReference type="Pfam" id="PF00005">
    <property type="entry name" value="ABC_tran"/>
    <property type="match status" value="1"/>
</dbReference>
<dbReference type="Gene3D" id="3.40.50.300">
    <property type="entry name" value="P-loop containing nucleotide triphosphate hydrolases"/>
    <property type="match status" value="1"/>
</dbReference>
<evidence type="ECO:0000256" key="2">
    <source>
        <dbReference type="ARBA" id="ARBA00022741"/>
    </source>
</evidence>
<dbReference type="InterPro" id="IPR017871">
    <property type="entry name" value="ABC_transporter-like_CS"/>
</dbReference>
<dbReference type="PROSITE" id="PS50893">
    <property type="entry name" value="ABC_TRANSPORTER_2"/>
    <property type="match status" value="1"/>
</dbReference>
<organism evidence="5 6">
    <name type="scientific">Mucilaginibacter paludis DSM 18603</name>
    <dbReference type="NCBI Taxonomy" id="714943"/>
    <lineage>
        <taxon>Bacteria</taxon>
        <taxon>Pseudomonadati</taxon>
        <taxon>Bacteroidota</taxon>
        <taxon>Sphingobacteriia</taxon>
        <taxon>Sphingobacteriales</taxon>
        <taxon>Sphingobacteriaceae</taxon>
        <taxon>Mucilaginibacter</taxon>
    </lineage>
</organism>
<keyword evidence="3" id="KW-0067">ATP-binding</keyword>
<dbReference type="InterPro" id="IPR003439">
    <property type="entry name" value="ABC_transporter-like_ATP-bd"/>
</dbReference>
<accession>H1YAM9</accession>
<dbReference type="InterPro" id="IPR050093">
    <property type="entry name" value="ABC_SmlMolc_Importer"/>
</dbReference>
<dbReference type="PANTHER" id="PTHR42781">
    <property type="entry name" value="SPERMIDINE/PUTRESCINE IMPORT ATP-BINDING PROTEIN POTA"/>
    <property type="match status" value="1"/>
</dbReference>
<keyword evidence="6" id="KW-1185">Reference proteome</keyword>
<dbReference type="GO" id="GO:0005524">
    <property type="term" value="F:ATP binding"/>
    <property type="evidence" value="ECO:0007669"/>
    <property type="project" value="UniProtKB-KW"/>
</dbReference>
<evidence type="ECO:0000313" key="5">
    <source>
        <dbReference type="EMBL" id="EHQ29149.1"/>
    </source>
</evidence>
<dbReference type="InterPro" id="IPR003593">
    <property type="entry name" value="AAA+_ATPase"/>
</dbReference>
<dbReference type="STRING" id="714943.Mucpa_5071"/>
<evidence type="ECO:0000313" key="6">
    <source>
        <dbReference type="Proteomes" id="UP000002774"/>
    </source>
</evidence>
<protein>
    <submittedName>
        <fullName evidence="5">ABC transporter related protein</fullName>
    </submittedName>
</protein>
<dbReference type="SUPFAM" id="SSF52540">
    <property type="entry name" value="P-loop containing nucleoside triphosphate hydrolases"/>
    <property type="match status" value="1"/>
</dbReference>
<dbReference type="HOGENOM" id="CLU_000604_1_22_10"/>
<dbReference type="InterPro" id="IPR027417">
    <property type="entry name" value="P-loop_NTPase"/>
</dbReference>
<evidence type="ECO:0000259" key="4">
    <source>
        <dbReference type="PROSITE" id="PS50893"/>
    </source>
</evidence>
<dbReference type="PROSITE" id="PS00211">
    <property type="entry name" value="ABC_TRANSPORTER_1"/>
    <property type="match status" value="1"/>
</dbReference>
<reference evidence="5" key="1">
    <citation type="submission" date="2011-09" db="EMBL/GenBank/DDBJ databases">
        <title>The permanent draft genome of Mucilaginibacter paludis DSM 18603.</title>
        <authorList>
            <consortium name="US DOE Joint Genome Institute (JGI-PGF)"/>
            <person name="Lucas S."/>
            <person name="Han J."/>
            <person name="Lapidus A."/>
            <person name="Bruce D."/>
            <person name="Goodwin L."/>
            <person name="Pitluck S."/>
            <person name="Peters L."/>
            <person name="Kyrpides N."/>
            <person name="Mavromatis K."/>
            <person name="Ivanova N."/>
            <person name="Mikhailova N."/>
            <person name="Held B."/>
            <person name="Detter J.C."/>
            <person name="Tapia R."/>
            <person name="Han C."/>
            <person name="Land M."/>
            <person name="Hauser L."/>
            <person name="Markowitz V."/>
            <person name="Cheng J.-F."/>
            <person name="Hugenholtz P."/>
            <person name="Woyke T."/>
            <person name="Wu D."/>
            <person name="Tindall B."/>
            <person name="Brambilla E."/>
            <person name="Klenk H.-P."/>
            <person name="Eisen J.A."/>
        </authorList>
    </citation>
    <scope>NUCLEOTIDE SEQUENCE [LARGE SCALE GENOMIC DNA]</scope>
    <source>
        <strain evidence="5">DSM 18603</strain>
    </source>
</reference>
<dbReference type="GO" id="GO:0016887">
    <property type="term" value="F:ATP hydrolysis activity"/>
    <property type="evidence" value="ECO:0007669"/>
    <property type="project" value="InterPro"/>
</dbReference>
<sequence length="204" mass="22784">MIVIDIEKKMRTYEGNKVLRLNTQFTKGAITKIYGPSGSGKTTLLKIIAGLIIPEMAKITVNNELWQDTARGINLSPQQRKTGFVFQNYALFPNMTVKQHLEYATGDKLWIERLLHFGKLETLTKHKPEYLSGGQQQRLAILRALAIKPQVLLMDEPFSALDPEMRGMIITGLKALVGELGSTCLIVSHNPDEIDTVDAPLNLP</sequence>
<gene>
    <name evidence="5" type="ORF">Mucpa_5071</name>
</gene>
<feature type="domain" description="ABC transporter" evidence="4">
    <location>
        <begin position="1"/>
        <end position="203"/>
    </location>
</feature>
<dbReference type="SMART" id="SM00382">
    <property type="entry name" value="AAA"/>
    <property type="match status" value="1"/>
</dbReference>
<dbReference type="OrthoDB" id="9782239at2"/>
<dbReference type="RefSeq" id="WP_008510183.1">
    <property type="nucleotide sequence ID" value="NZ_CM001403.1"/>
</dbReference>
<name>H1YAM9_9SPHI</name>
<proteinExistence type="predicted"/>
<dbReference type="PANTHER" id="PTHR42781:SF4">
    <property type="entry name" value="SPERMIDINE_PUTRESCINE IMPORT ATP-BINDING PROTEIN POTA"/>
    <property type="match status" value="1"/>
</dbReference>
<evidence type="ECO:0000256" key="3">
    <source>
        <dbReference type="ARBA" id="ARBA00022840"/>
    </source>
</evidence>
<keyword evidence="2" id="KW-0547">Nucleotide-binding</keyword>
<dbReference type="eggNOG" id="COG1118">
    <property type="taxonomic scope" value="Bacteria"/>
</dbReference>
<dbReference type="EMBL" id="CM001403">
    <property type="protein sequence ID" value="EHQ29149.1"/>
    <property type="molecule type" value="Genomic_DNA"/>
</dbReference>